<proteinExistence type="predicted"/>
<feature type="transmembrane region" description="Helical" evidence="1">
    <location>
        <begin position="123"/>
        <end position="143"/>
    </location>
</feature>
<accession>A0A6J8DI96</accession>
<dbReference type="OrthoDB" id="6141525at2759"/>
<reference evidence="2 3" key="1">
    <citation type="submission" date="2020-06" db="EMBL/GenBank/DDBJ databases">
        <authorList>
            <person name="Li R."/>
            <person name="Bekaert M."/>
        </authorList>
    </citation>
    <scope>NUCLEOTIDE SEQUENCE [LARGE SCALE GENOMIC DNA]</scope>
    <source>
        <strain evidence="3">wild</strain>
    </source>
</reference>
<keyword evidence="1" id="KW-1133">Transmembrane helix</keyword>
<name>A0A6J8DI96_MYTCO</name>
<keyword evidence="3" id="KW-1185">Reference proteome</keyword>
<evidence type="ECO:0000313" key="2">
    <source>
        <dbReference type="EMBL" id="CAC5407281.1"/>
    </source>
</evidence>
<dbReference type="Proteomes" id="UP000507470">
    <property type="component" value="Unassembled WGS sequence"/>
</dbReference>
<evidence type="ECO:0000313" key="3">
    <source>
        <dbReference type="Proteomes" id="UP000507470"/>
    </source>
</evidence>
<keyword evidence="1" id="KW-0812">Transmembrane</keyword>
<protein>
    <submittedName>
        <fullName evidence="2">Uncharacterized protein</fullName>
    </submittedName>
</protein>
<gene>
    <name evidence="2" type="ORF">MCOR_40775</name>
</gene>
<dbReference type="AlphaFoldDB" id="A0A6J8DI96"/>
<keyword evidence="1" id="KW-0472">Membrane</keyword>
<organism evidence="2 3">
    <name type="scientific">Mytilus coruscus</name>
    <name type="common">Sea mussel</name>
    <dbReference type="NCBI Taxonomy" id="42192"/>
    <lineage>
        <taxon>Eukaryota</taxon>
        <taxon>Metazoa</taxon>
        <taxon>Spiralia</taxon>
        <taxon>Lophotrochozoa</taxon>
        <taxon>Mollusca</taxon>
        <taxon>Bivalvia</taxon>
        <taxon>Autobranchia</taxon>
        <taxon>Pteriomorphia</taxon>
        <taxon>Mytilida</taxon>
        <taxon>Mytiloidea</taxon>
        <taxon>Mytilidae</taxon>
        <taxon>Mytilinae</taxon>
        <taxon>Mytilus</taxon>
    </lineage>
</organism>
<dbReference type="EMBL" id="CACVKT020007395">
    <property type="protein sequence ID" value="CAC5407281.1"/>
    <property type="molecule type" value="Genomic_DNA"/>
</dbReference>
<feature type="transmembrane region" description="Helical" evidence="1">
    <location>
        <begin position="30"/>
        <end position="48"/>
    </location>
</feature>
<evidence type="ECO:0000256" key="1">
    <source>
        <dbReference type="SAM" id="Phobius"/>
    </source>
</evidence>
<sequence length="222" mass="25114">MHILQKRNKIKESFCTTNINKQRMGESPPLFVLIPLLLVVKLIFWIVICYRCSYRYRNSRTIIIQQTVIQGQVDNGITGIQNPGYMQQPPIDTEIPGPNATQASVPPAYDQYTKVPMGDSPPLFVIIPLLLFVKIICWVAVCYRCSNRSRIARTTIIQRTVVRGPVENGITGIENPGYMQQPPAYMEATGSNSTQALVPPSYDQIVKAPCYSEQYNQDTPRY</sequence>